<proteinExistence type="evidence at transcript level"/>
<feature type="transmembrane region" description="Helical" evidence="5">
    <location>
        <begin position="429"/>
        <end position="453"/>
    </location>
</feature>
<evidence type="ECO:0000313" key="6">
    <source>
        <dbReference type="EMBL" id="CAB3266228.1"/>
    </source>
</evidence>
<feature type="transmembrane region" description="Helical" evidence="5">
    <location>
        <begin position="282"/>
        <end position="306"/>
    </location>
</feature>
<dbReference type="AlphaFoldDB" id="A0A6F9DT78"/>
<feature type="transmembrane region" description="Helical" evidence="5">
    <location>
        <begin position="365"/>
        <end position="381"/>
    </location>
</feature>
<evidence type="ECO:0000256" key="1">
    <source>
        <dbReference type="ARBA" id="ARBA00004141"/>
    </source>
</evidence>
<dbReference type="InterPro" id="IPR004752">
    <property type="entry name" value="AmpG_permease/AT-1"/>
</dbReference>
<feature type="transmembrane region" description="Helical" evidence="5">
    <location>
        <begin position="326"/>
        <end position="344"/>
    </location>
</feature>
<dbReference type="GO" id="GO:0008521">
    <property type="term" value="F:acetyl-CoA transmembrane transporter activity"/>
    <property type="evidence" value="ECO:0007669"/>
    <property type="project" value="InterPro"/>
</dbReference>
<evidence type="ECO:0000256" key="4">
    <source>
        <dbReference type="ARBA" id="ARBA00023136"/>
    </source>
</evidence>
<feature type="transmembrane region" description="Helical" evidence="5">
    <location>
        <begin position="52"/>
        <end position="76"/>
    </location>
</feature>
<feature type="transmembrane region" description="Helical" evidence="5">
    <location>
        <begin position="493"/>
        <end position="510"/>
    </location>
</feature>
<dbReference type="PANTHER" id="PTHR12778">
    <property type="entry name" value="SOLUTE CARRIER FAMILY 33 ACETYL-COA TRANSPORTER -RELATED"/>
    <property type="match status" value="1"/>
</dbReference>
<gene>
    <name evidence="6" type="primary">Slc33a1</name>
</gene>
<dbReference type="GO" id="GO:0035348">
    <property type="term" value="P:acetyl-CoA transmembrane transport"/>
    <property type="evidence" value="ECO:0007669"/>
    <property type="project" value="InterPro"/>
</dbReference>
<feature type="transmembrane region" description="Helical" evidence="5">
    <location>
        <begin position="183"/>
        <end position="209"/>
    </location>
</feature>
<dbReference type="Pfam" id="PF13000">
    <property type="entry name" value="Acatn"/>
    <property type="match status" value="1"/>
</dbReference>
<dbReference type="EMBL" id="LR790366">
    <property type="protein sequence ID" value="CAB3266228.1"/>
    <property type="molecule type" value="mRNA"/>
</dbReference>
<sequence length="530" mass="60074">MVYDATRSRKKDPANTWLNLEESNGNNHTPLIDDKPPETRKMSWWYQDRSSVLLLLFLYILQGIPLGLAGSIPMLLASKNVDYHQQAIFSFVFWPFSLKLLWAPIVDSTYFAKFGRRKSWLVPTQYCIGLVMLILSYGLDSILNTSNPNILHLTICFFILNFCAATQDIAVDGWALTMLSKKNVGLASTCNSVGQTAGYFLGYVVFLALESADFCNKYLRSEPQTEGVVTLASFMYFWSIVFFITTTFVMLFKKEDQQRHEEVNEDGSGPVGTNGIFAAYKLLWKIICLPNVLQYVIILLTVKVGFASESLVGLKLIESGIHKESLALLAIPMTPLQIMLPLLIAKYTSGPKPLDIFLKAFRWRILFTMWLALLVYITPLFKEEDGTYPYSYFVFVLITYSCHQVALYCMFVSMMAFNAKISDPRIGGTYMTLLNTVANLGGNWPSTLALWFVDDLTTNYCVGGKSEIQYCNKDTKEACIAAGGKCDMSVDGYYIEVVVCVILGIGWLFWKRRTTRRLQELDPERWKCPT</sequence>
<feature type="transmembrane region" description="Helical" evidence="5">
    <location>
        <begin position="119"/>
        <end position="138"/>
    </location>
</feature>
<feature type="transmembrane region" description="Helical" evidence="5">
    <location>
        <begin position="150"/>
        <end position="171"/>
    </location>
</feature>
<keyword evidence="4 5" id="KW-0472">Membrane</keyword>
<comment type="subcellular location">
    <subcellularLocation>
        <location evidence="1">Membrane</location>
        <topology evidence="1">Multi-pass membrane protein</topology>
    </subcellularLocation>
</comment>
<dbReference type="PANTHER" id="PTHR12778:SF9">
    <property type="entry name" value="ACETYL-COENZYME A TRANSPORTER 1"/>
    <property type="match status" value="1"/>
</dbReference>
<feature type="transmembrane region" description="Helical" evidence="5">
    <location>
        <begin position="88"/>
        <end position="107"/>
    </location>
</feature>
<name>A0A6F9DT78_9ASCI</name>
<dbReference type="Gene3D" id="1.20.1250.20">
    <property type="entry name" value="MFS general substrate transporter like domains"/>
    <property type="match status" value="1"/>
</dbReference>
<dbReference type="InterPro" id="IPR036259">
    <property type="entry name" value="MFS_trans_sf"/>
</dbReference>
<accession>A0A6F9DT78</accession>
<dbReference type="InterPro" id="IPR024371">
    <property type="entry name" value="AcetylCoA_trans_1-like"/>
</dbReference>
<feature type="transmembrane region" description="Helical" evidence="5">
    <location>
        <begin position="229"/>
        <end position="252"/>
    </location>
</feature>
<keyword evidence="3 5" id="KW-1133">Transmembrane helix</keyword>
<evidence type="ECO:0000256" key="5">
    <source>
        <dbReference type="SAM" id="Phobius"/>
    </source>
</evidence>
<protein>
    <submittedName>
        <fullName evidence="6">Acetyl-coenzyme A transporter 1</fullName>
    </submittedName>
</protein>
<keyword evidence="2 5" id="KW-0812">Transmembrane</keyword>
<dbReference type="GO" id="GO:0016020">
    <property type="term" value="C:membrane"/>
    <property type="evidence" value="ECO:0007669"/>
    <property type="project" value="UniProtKB-SubCell"/>
</dbReference>
<dbReference type="SUPFAM" id="SSF103473">
    <property type="entry name" value="MFS general substrate transporter"/>
    <property type="match status" value="1"/>
</dbReference>
<feature type="transmembrane region" description="Helical" evidence="5">
    <location>
        <begin position="393"/>
        <end position="417"/>
    </location>
</feature>
<organism evidence="6">
    <name type="scientific">Phallusia mammillata</name>
    <dbReference type="NCBI Taxonomy" id="59560"/>
    <lineage>
        <taxon>Eukaryota</taxon>
        <taxon>Metazoa</taxon>
        <taxon>Chordata</taxon>
        <taxon>Tunicata</taxon>
        <taxon>Ascidiacea</taxon>
        <taxon>Phlebobranchia</taxon>
        <taxon>Ascidiidae</taxon>
        <taxon>Phallusia</taxon>
    </lineage>
</organism>
<evidence type="ECO:0000256" key="2">
    <source>
        <dbReference type="ARBA" id="ARBA00022692"/>
    </source>
</evidence>
<evidence type="ECO:0000256" key="3">
    <source>
        <dbReference type="ARBA" id="ARBA00022989"/>
    </source>
</evidence>
<reference evidence="6" key="1">
    <citation type="submission" date="2020-04" db="EMBL/GenBank/DDBJ databases">
        <authorList>
            <person name="Neveu A P."/>
        </authorList>
    </citation>
    <scope>NUCLEOTIDE SEQUENCE</scope>
    <source>
        <tissue evidence="6">Whole embryo</tissue>
    </source>
</reference>